<dbReference type="GO" id="GO:0016491">
    <property type="term" value="F:oxidoreductase activity"/>
    <property type="evidence" value="ECO:0007669"/>
    <property type="project" value="UniProtKB-KW"/>
</dbReference>
<dbReference type="InterPro" id="IPR036291">
    <property type="entry name" value="NAD(P)-bd_dom_sf"/>
</dbReference>
<dbReference type="InterPro" id="IPR002347">
    <property type="entry name" value="SDR_fam"/>
</dbReference>
<evidence type="ECO:0000256" key="1">
    <source>
        <dbReference type="ARBA" id="ARBA00023002"/>
    </source>
</evidence>
<organism evidence="2 3">
    <name type="scientific">Sphagnurus paluster</name>
    <dbReference type="NCBI Taxonomy" id="117069"/>
    <lineage>
        <taxon>Eukaryota</taxon>
        <taxon>Fungi</taxon>
        <taxon>Dikarya</taxon>
        <taxon>Basidiomycota</taxon>
        <taxon>Agaricomycotina</taxon>
        <taxon>Agaricomycetes</taxon>
        <taxon>Agaricomycetidae</taxon>
        <taxon>Agaricales</taxon>
        <taxon>Tricholomatineae</taxon>
        <taxon>Lyophyllaceae</taxon>
        <taxon>Sphagnurus</taxon>
    </lineage>
</organism>
<dbReference type="Proteomes" id="UP000717328">
    <property type="component" value="Unassembled WGS sequence"/>
</dbReference>
<dbReference type="OrthoDB" id="191139at2759"/>
<keyword evidence="3" id="KW-1185">Reference proteome</keyword>
<comment type="caution">
    <text evidence="2">The sequence shown here is derived from an EMBL/GenBank/DDBJ whole genome shotgun (WGS) entry which is preliminary data.</text>
</comment>
<evidence type="ECO:0000313" key="2">
    <source>
        <dbReference type="EMBL" id="KAG5652904.1"/>
    </source>
</evidence>
<dbReference type="EMBL" id="JABCKI010000089">
    <property type="protein sequence ID" value="KAG5652904.1"/>
    <property type="molecule type" value="Genomic_DNA"/>
</dbReference>
<reference evidence="2" key="1">
    <citation type="submission" date="2021-02" db="EMBL/GenBank/DDBJ databases">
        <authorList>
            <person name="Nieuwenhuis M."/>
            <person name="Van De Peppel L.J.J."/>
        </authorList>
    </citation>
    <scope>NUCLEOTIDE SEQUENCE</scope>
    <source>
        <strain evidence="2">D49</strain>
    </source>
</reference>
<protein>
    <submittedName>
        <fullName evidence="2">Uncharacterized protein</fullName>
    </submittedName>
</protein>
<dbReference type="PANTHER" id="PTHR43157:SF31">
    <property type="entry name" value="PHOSPHATIDYLINOSITOL-GLYCAN BIOSYNTHESIS CLASS F PROTEIN"/>
    <property type="match status" value="1"/>
</dbReference>
<reference evidence="2" key="2">
    <citation type="submission" date="2021-10" db="EMBL/GenBank/DDBJ databases">
        <title>Phylogenomics reveals ancestral predisposition of the termite-cultivated fungus Termitomyces towards a domesticated lifestyle.</title>
        <authorList>
            <person name="Auxier B."/>
            <person name="Grum-Grzhimaylo A."/>
            <person name="Cardenas M.E."/>
            <person name="Lodge J.D."/>
            <person name="Laessoe T."/>
            <person name="Pedersen O."/>
            <person name="Smith M.E."/>
            <person name="Kuyper T.W."/>
            <person name="Franco-Molano E.A."/>
            <person name="Baroni T.J."/>
            <person name="Aanen D.K."/>
        </authorList>
    </citation>
    <scope>NUCLEOTIDE SEQUENCE</scope>
    <source>
        <strain evidence="2">D49</strain>
    </source>
</reference>
<dbReference type="SUPFAM" id="SSF51735">
    <property type="entry name" value="NAD(P)-binding Rossmann-fold domains"/>
    <property type="match status" value="1"/>
</dbReference>
<sequence length="199" mass="22309">MADQSGRTIIITGGNSGVGKACAKALLQRNANVYLACRSQSSAQSTIFELEELTGKKAKFIHLDLSNLGSVKTAVEEFLRNENQLHVLFNNAGIMFTPMEDEINGYDSQIHTNVLEESFKPRVVNVSSSGHYVAGSVPLDFNTFKSGPMRRRRITEEICSQVLVKFLIPWARIGLPRHETEDPQLGKDLWDWLEEQIED</sequence>
<dbReference type="Pfam" id="PF00106">
    <property type="entry name" value="adh_short"/>
    <property type="match status" value="1"/>
</dbReference>
<dbReference type="Gene3D" id="3.40.50.720">
    <property type="entry name" value="NAD(P)-binding Rossmann-like Domain"/>
    <property type="match status" value="1"/>
</dbReference>
<dbReference type="PRINTS" id="PR00081">
    <property type="entry name" value="GDHRDH"/>
</dbReference>
<accession>A0A9P7KK97</accession>
<gene>
    <name evidence="2" type="ORF">H0H81_003165</name>
</gene>
<proteinExistence type="predicted"/>
<evidence type="ECO:0000313" key="3">
    <source>
        <dbReference type="Proteomes" id="UP000717328"/>
    </source>
</evidence>
<keyword evidence="1" id="KW-0560">Oxidoreductase</keyword>
<dbReference type="PANTHER" id="PTHR43157">
    <property type="entry name" value="PHOSPHATIDYLINOSITOL-GLYCAN BIOSYNTHESIS CLASS F PROTEIN-RELATED"/>
    <property type="match status" value="1"/>
</dbReference>
<name>A0A9P7KK97_9AGAR</name>
<dbReference type="AlphaFoldDB" id="A0A9P7KK97"/>